<dbReference type="EMBL" id="JQCE01000005">
    <property type="protein sequence ID" value="KRO18271.1"/>
    <property type="molecule type" value="Genomic_DNA"/>
</dbReference>
<feature type="transmembrane region" description="Helical" evidence="8">
    <location>
        <begin position="47"/>
        <end position="72"/>
    </location>
</feature>
<comment type="similarity">
    <text evidence="2">Belongs to the UPF0073 (Hly-III) family.</text>
</comment>
<dbReference type="Pfam" id="PF03006">
    <property type="entry name" value="HlyIII"/>
    <property type="match status" value="1"/>
</dbReference>
<evidence type="ECO:0000256" key="4">
    <source>
        <dbReference type="ARBA" id="ARBA00022692"/>
    </source>
</evidence>
<feature type="transmembrane region" description="Helical" evidence="8">
    <location>
        <begin position="84"/>
        <end position="103"/>
    </location>
</feature>
<keyword evidence="7" id="KW-0862">Zinc</keyword>
<feature type="binding site" evidence="7">
    <location>
        <position position="189"/>
    </location>
    <ligand>
        <name>Zn(2+)</name>
        <dbReference type="ChEBI" id="CHEBI:29105"/>
    </ligand>
</feature>
<keyword evidence="3" id="KW-1003">Cell membrane</keyword>
<dbReference type="InterPro" id="IPR005744">
    <property type="entry name" value="Hy-lIII"/>
</dbReference>
<feature type="transmembrane region" description="Helical" evidence="8">
    <location>
        <begin position="20"/>
        <end position="41"/>
    </location>
</feature>
<dbReference type="STRING" id="1293598.IV56_GL001402"/>
<evidence type="ECO:0000256" key="5">
    <source>
        <dbReference type="ARBA" id="ARBA00022989"/>
    </source>
</evidence>
<dbReference type="AlphaFoldDB" id="A0A0R2MXC2"/>
<keyword evidence="4 8" id="KW-0812">Transmembrane</keyword>
<dbReference type="PANTHER" id="PTHR20855">
    <property type="entry name" value="ADIPOR/PROGESTIN RECEPTOR-RELATED"/>
    <property type="match status" value="1"/>
</dbReference>
<protein>
    <submittedName>
        <fullName evidence="9">Hemolysin III</fullName>
    </submittedName>
</protein>
<keyword evidence="7" id="KW-0479">Metal-binding</keyword>
<keyword evidence="5 8" id="KW-1133">Transmembrane helix</keyword>
<evidence type="ECO:0000256" key="3">
    <source>
        <dbReference type="ARBA" id="ARBA00022475"/>
    </source>
</evidence>
<name>A0A0R2MXC2_9LACO</name>
<proteinExistence type="inferred from homology"/>
<feature type="transmembrane region" description="Helical" evidence="8">
    <location>
        <begin position="162"/>
        <end position="181"/>
    </location>
</feature>
<dbReference type="GO" id="GO:0046872">
    <property type="term" value="F:metal ion binding"/>
    <property type="evidence" value="ECO:0007669"/>
    <property type="project" value="UniProtKB-KW"/>
</dbReference>
<evidence type="ECO:0000256" key="1">
    <source>
        <dbReference type="ARBA" id="ARBA00004651"/>
    </source>
</evidence>
<dbReference type="PANTHER" id="PTHR20855:SF3">
    <property type="entry name" value="LD03007P"/>
    <property type="match status" value="1"/>
</dbReference>
<keyword evidence="10" id="KW-1185">Reference proteome</keyword>
<evidence type="ECO:0000256" key="7">
    <source>
        <dbReference type="PIRSR" id="PIRSR604254-1"/>
    </source>
</evidence>
<accession>A0A0R2MXC2</accession>
<dbReference type="RefSeq" id="WP_056992096.1">
    <property type="nucleotide sequence ID" value="NZ_JQCE01000005.1"/>
</dbReference>
<sequence>MQLNLTETEYSHLNEQLSAATHGIAALASVGATIAMVNLAQTPLHRFAALIFGLALIILYSASTTFHSFYFTKFRRPLQVIDHASVFVLITGSYTPFCLIGVGGQLGTWLLIAIASLSLIGILYKMWFANRFRYFETSIYILLGWLCLIGIVPLWQNLGPESFFLLVAGGIAYTVGAIIYLQQRIPFSHVVWHLFVMLGSTMMVLAILPVL</sequence>
<evidence type="ECO:0000256" key="8">
    <source>
        <dbReference type="SAM" id="Phobius"/>
    </source>
</evidence>
<reference evidence="9 10" key="1">
    <citation type="journal article" date="2015" name="Genome Announc.">
        <title>Expanding the biotechnology potential of lactobacilli through comparative genomics of 213 strains and associated genera.</title>
        <authorList>
            <person name="Sun Z."/>
            <person name="Harris H.M."/>
            <person name="McCann A."/>
            <person name="Guo C."/>
            <person name="Argimon S."/>
            <person name="Zhang W."/>
            <person name="Yang X."/>
            <person name="Jeffery I.B."/>
            <person name="Cooney J.C."/>
            <person name="Kagawa T.F."/>
            <person name="Liu W."/>
            <person name="Song Y."/>
            <person name="Salvetti E."/>
            <person name="Wrobel A."/>
            <person name="Rasinkangas P."/>
            <person name="Parkhill J."/>
            <person name="Rea M.C."/>
            <person name="O'Sullivan O."/>
            <person name="Ritari J."/>
            <person name="Douillard F.P."/>
            <person name="Paul Ross R."/>
            <person name="Yang R."/>
            <person name="Briner A.E."/>
            <person name="Felis G.E."/>
            <person name="de Vos W.M."/>
            <person name="Barrangou R."/>
            <person name="Klaenhammer T.R."/>
            <person name="Caufield P.W."/>
            <person name="Cui Y."/>
            <person name="Zhang H."/>
            <person name="O'Toole P.W."/>
        </authorList>
    </citation>
    <scope>NUCLEOTIDE SEQUENCE [LARGE SCALE GENOMIC DNA]</scope>
    <source>
        <strain evidence="9 10">DSM 24301</strain>
    </source>
</reference>
<dbReference type="GO" id="GO:0005886">
    <property type="term" value="C:plasma membrane"/>
    <property type="evidence" value="ECO:0007669"/>
    <property type="project" value="UniProtKB-SubCell"/>
</dbReference>
<evidence type="ECO:0000313" key="10">
    <source>
        <dbReference type="Proteomes" id="UP000050969"/>
    </source>
</evidence>
<dbReference type="NCBIfam" id="TIGR01065">
    <property type="entry name" value="hlyIII"/>
    <property type="match status" value="1"/>
</dbReference>
<feature type="transmembrane region" description="Helical" evidence="8">
    <location>
        <begin position="109"/>
        <end position="127"/>
    </location>
</feature>
<feature type="binding site" evidence="7">
    <location>
        <position position="193"/>
    </location>
    <ligand>
        <name>Zn(2+)</name>
        <dbReference type="ChEBI" id="CHEBI:29105"/>
    </ligand>
</feature>
<dbReference type="Proteomes" id="UP000050969">
    <property type="component" value="Unassembled WGS sequence"/>
</dbReference>
<feature type="transmembrane region" description="Helical" evidence="8">
    <location>
        <begin position="139"/>
        <end position="156"/>
    </location>
</feature>
<dbReference type="GO" id="GO:0140911">
    <property type="term" value="F:pore-forming activity"/>
    <property type="evidence" value="ECO:0007669"/>
    <property type="project" value="InterPro"/>
</dbReference>
<evidence type="ECO:0000256" key="6">
    <source>
        <dbReference type="ARBA" id="ARBA00023136"/>
    </source>
</evidence>
<gene>
    <name evidence="9" type="ORF">IV56_GL001402</name>
</gene>
<dbReference type="InterPro" id="IPR004254">
    <property type="entry name" value="AdipoR/HlyIII-related"/>
</dbReference>
<feature type="binding site" evidence="7">
    <location>
        <position position="67"/>
    </location>
    <ligand>
        <name>Zn(2+)</name>
        <dbReference type="ChEBI" id="CHEBI:29105"/>
    </ligand>
</feature>
<comment type="subcellular location">
    <subcellularLocation>
        <location evidence="1">Cell membrane</location>
        <topology evidence="1">Multi-pass membrane protein</topology>
    </subcellularLocation>
</comment>
<comment type="caution">
    <text evidence="9">The sequence shown here is derived from an EMBL/GenBank/DDBJ whole genome shotgun (WGS) entry which is preliminary data.</text>
</comment>
<organism evidence="9 10">
    <name type="scientific">Lacticaseibacillus saniviri JCM 17471 = DSM 24301</name>
    <dbReference type="NCBI Taxonomy" id="1293598"/>
    <lineage>
        <taxon>Bacteria</taxon>
        <taxon>Bacillati</taxon>
        <taxon>Bacillota</taxon>
        <taxon>Bacilli</taxon>
        <taxon>Lactobacillales</taxon>
        <taxon>Lactobacillaceae</taxon>
        <taxon>Lacticaseibacillus</taxon>
    </lineage>
</organism>
<evidence type="ECO:0000256" key="2">
    <source>
        <dbReference type="ARBA" id="ARBA00008488"/>
    </source>
</evidence>
<dbReference type="PATRIC" id="fig|1293598.4.peg.1467"/>
<keyword evidence="6 8" id="KW-0472">Membrane</keyword>
<feature type="transmembrane region" description="Helical" evidence="8">
    <location>
        <begin position="190"/>
        <end position="210"/>
    </location>
</feature>
<evidence type="ECO:0000313" key="9">
    <source>
        <dbReference type="EMBL" id="KRO18271.1"/>
    </source>
</evidence>